<comment type="function">
    <text evidence="1 9">Component of the MICOS complex, a large protein complex of the mitochondrial inner membrane that plays crucial roles in the maintenance of crista junctions, inner membrane architecture, and formation of contact sites to the outer membrane.</text>
</comment>
<comment type="subunit">
    <text evidence="9">Component of the mitochondrial contact site and cristae organizing system (MICOS) complex.</text>
</comment>
<dbReference type="PANTHER" id="PTHR21304:SF0">
    <property type="entry name" value="MICOS COMPLEX SUBUNIT MIC10"/>
    <property type="match status" value="1"/>
</dbReference>
<keyword evidence="8 9" id="KW-0472">Membrane</keyword>
<name>A0A835G7H4_SPOEX</name>
<evidence type="ECO:0000256" key="5">
    <source>
        <dbReference type="ARBA" id="ARBA00022792"/>
    </source>
</evidence>
<gene>
    <name evidence="10" type="ORF">HW555_012228</name>
</gene>
<dbReference type="Proteomes" id="UP000648187">
    <property type="component" value="Unassembled WGS sequence"/>
</dbReference>
<dbReference type="InterPro" id="IPR007512">
    <property type="entry name" value="Mic10"/>
</dbReference>
<dbReference type="AlphaFoldDB" id="A0A835G7H4"/>
<feature type="transmembrane region" description="Helical" evidence="9">
    <location>
        <begin position="22"/>
        <end position="41"/>
    </location>
</feature>
<keyword evidence="5 9" id="KW-0999">Mitochondrion inner membrane</keyword>
<evidence type="ECO:0000313" key="10">
    <source>
        <dbReference type="EMBL" id="KAF9407913.1"/>
    </source>
</evidence>
<organism evidence="10 11">
    <name type="scientific">Spodoptera exigua</name>
    <name type="common">Beet armyworm</name>
    <name type="synonym">Noctua fulgens</name>
    <dbReference type="NCBI Taxonomy" id="7107"/>
    <lineage>
        <taxon>Eukaryota</taxon>
        <taxon>Metazoa</taxon>
        <taxon>Ecdysozoa</taxon>
        <taxon>Arthropoda</taxon>
        <taxon>Hexapoda</taxon>
        <taxon>Insecta</taxon>
        <taxon>Pterygota</taxon>
        <taxon>Neoptera</taxon>
        <taxon>Endopterygota</taxon>
        <taxon>Lepidoptera</taxon>
        <taxon>Glossata</taxon>
        <taxon>Ditrysia</taxon>
        <taxon>Noctuoidea</taxon>
        <taxon>Noctuidae</taxon>
        <taxon>Amphipyrinae</taxon>
        <taxon>Spodoptera</taxon>
    </lineage>
</organism>
<comment type="caution">
    <text evidence="10">The sequence shown here is derived from an EMBL/GenBank/DDBJ whole genome shotgun (WGS) entry which is preliminary data.</text>
</comment>
<keyword evidence="6 9" id="KW-1133">Transmembrane helix</keyword>
<dbReference type="GO" id="GO:0061617">
    <property type="term" value="C:MICOS complex"/>
    <property type="evidence" value="ECO:0007669"/>
    <property type="project" value="UniProtKB-UniRule"/>
</dbReference>
<evidence type="ECO:0000256" key="9">
    <source>
        <dbReference type="RuleBase" id="RU363011"/>
    </source>
</evidence>
<dbReference type="EMBL" id="JACKWZ010000423">
    <property type="protein sequence ID" value="KAF9407913.1"/>
    <property type="molecule type" value="Genomic_DNA"/>
</dbReference>
<dbReference type="Pfam" id="PF04418">
    <property type="entry name" value="DUF543"/>
    <property type="match status" value="1"/>
</dbReference>
<keyword evidence="7 9" id="KW-0496">Mitochondrion</keyword>
<evidence type="ECO:0000256" key="3">
    <source>
        <dbReference type="ARBA" id="ARBA00006792"/>
    </source>
</evidence>
<evidence type="ECO:0000256" key="8">
    <source>
        <dbReference type="ARBA" id="ARBA00023136"/>
    </source>
</evidence>
<protein>
    <recommendedName>
        <fullName evidence="9">MICOS complex subunit MIC10</fullName>
    </recommendedName>
</protein>
<comment type="similarity">
    <text evidence="3 9">Belongs to the MICOS complex subunit Mic10 family.</text>
</comment>
<evidence type="ECO:0000256" key="7">
    <source>
        <dbReference type="ARBA" id="ARBA00023128"/>
    </source>
</evidence>
<evidence type="ECO:0000256" key="6">
    <source>
        <dbReference type="ARBA" id="ARBA00022989"/>
    </source>
</evidence>
<evidence type="ECO:0000256" key="2">
    <source>
        <dbReference type="ARBA" id="ARBA00004434"/>
    </source>
</evidence>
<dbReference type="PANTHER" id="PTHR21304">
    <property type="entry name" value="MICOS COMPLEX SUBUNIT MIC10"/>
    <property type="match status" value="1"/>
</dbReference>
<keyword evidence="11" id="KW-1185">Reference proteome</keyword>
<reference evidence="10" key="1">
    <citation type="submission" date="2020-08" db="EMBL/GenBank/DDBJ databases">
        <title>Spodoptera exigua strain:BAW_Kor-Di-RS1 Genome sequencing and assembly.</title>
        <authorList>
            <person name="Kim J."/>
            <person name="Nam H.Y."/>
            <person name="Kwon M."/>
            <person name="Choi J.H."/>
            <person name="Cho S.R."/>
            <person name="Kim G.-H."/>
        </authorList>
    </citation>
    <scope>NUCLEOTIDE SEQUENCE</scope>
    <source>
        <strain evidence="10">BAW_Kor-Di-RS1</strain>
        <tissue evidence="10">Whole-body</tissue>
    </source>
</reference>
<evidence type="ECO:0000256" key="1">
    <source>
        <dbReference type="ARBA" id="ARBA00002689"/>
    </source>
</evidence>
<comment type="subcellular location">
    <subcellularLocation>
        <location evidence="2 9">Mitochondrion inner membrane</location>
        <topology evidence="2 9">Single-pass membrane protein</topology>
    </subcellularLocation>
</comment>
<evidence type="ECO:0000313" key="11">
    <source>
        <dbReference type="Proteomes" id="UP000648187"/>
    </source>
</evidence>
<accession>A0A835G7H4</accession>
<keyword evidence="4 9" id="KW-0812">Transmembrane</keyword>
<evidence type="ECO:0000256" key="4">
    <source>
        <dbReference type="ARBA" id="ARBA00022692"/>
    </source>
</evidence>
<sequence>MSQSAADVRDFEERYSACFVDFGLKTAAGLLIGSMVGSFFLRGFKKWPMYIGGGLGFGMAYTNCENSLNHYLLSQDPKKNSVNRFSWTSKHWPCIRKIVDLTNL</sequence>
<proteinExistence type="inferred from homology"/>